<dbReference type="CDD" id="cd08430">
    <property type="entry name" value="PBP2_IlvY"/>
    <property type="match status" value="1"/>
</dbReference>
<name>A0A0T6UG27_9GAMM</name>
<keyword evidence="4" id="KW-0804">Transcription</keyword>
<dbReference type="GO" id="GO:0003700">
    <property type="term" value="F:DNA-binding transcription factor activity"/>
    <property type="evidence" value="ECO:0007669"/>
    <property type="project" value="InterPro"/>
</dbReference>
<dbReference type="InterPro" id="IPR036390">
    <property type="entry name" value="WH_DNA-bd_sf"/>
</dbReference>
<dbReference type="Gene3D" id="1.10.10.10">
    <property type="entry name" value="Winged helix-like DNA-binding domain superfamily/Winged helix DNA-binding domain"/>
    <property type="match status" value="1"/>
</dbReference>
<evidence type="ECO:0000256" key="3">
    <source>
        <dbReference type="ARBA" id="ARBA00023125"/>
    </source>
</evidence>
<dbReference type="Gene3D" id="3.40.190.10">
    <property type="entry name" value="Periplasmic binding protein-like II"/>
    <property type="match status" value="2"/>
</dbReference>
<evidence type="ECO:0000313" key="6">
    <source>
        <dbReference type="EMBL" id="QPR54003.1"/>
    </source>
</evidence>
<proteinExistence type="inferred from homology"/>
<dbReference type="EMBL" id="CP065745">
    <property type="protein sequence ID" value="QPR54003.1"/>
    <property type="molecule type" value="Genomic_DNA"/>
</dbReference>
<dbReference type="NCBIfam" id="NF008722">
    <property type="entry name" value="PRK11716.1"/>
    <property type="match status" value="1"/>
</dbReference>
<dbReference type="Proteomes" id="UP001302667">
    <property type="component" value="Chromosome"/>
</dbReference>
<evidence type="ECO:0000313" key="7">
    <source>
        <dbReference type="EMBL" id="WOE66620.1"/>
    </source>
</evidence>
<dbReference type="InterPro" id="IPR005119">
    <property type="entry name" value="LysR_subst-bd"/>
</dbReference>
<dbReference type="PROSITE" id="PS50931">
    <property type="entry name" value="HTH_LYSR"/>
    <property type="match status" value="1"/>
</dbReference>
<keyword evidence="2" id="KW-0805">Transcription regulation</keyword>
<dbReference type="Pfam" id="PF00126">
    <property type="entry name" value="HTH_1"/>
    <property type="match status" value="1"/>
</dbReference>
<dbReference type="PANTHER" id="PTHR30126">
    <property type="entry name" value="HTH-TYPE TRANSCRIPTIONAL REGULATOR"/>
    <property type="match status" value="1"/>
</dbReference>
<comment type="similarity">
    <text evidence="1">Belongs to the LysR transcriptional regulatory family.</text>
</comment>
<evidence type="ECO:0000256" key="2">
    <source>
        <dbReference type="ARBA" id="ARBA00023015"/>
    </source>
</evidence>
<dbReference type="SUPFAM" id="SSF53850">
    <property type="entry name" value="Periplasmic binding protein-like II"/>
    <property type="match status" value="1"/>
</dbReference>
<evidence type="ECO:0000256" key="4">
    <source>
        <dbReference type="ARBA" id="ARBA00023163"/>
    </source>
</evidence>
<sequence length="297" mass="33251">MDLRNLELFLHLADSLHFGKSADAMAVSPSTLSRAIQRLEQETGCILFERDNRSVRLTPAGEKLREFGGGLLQEWRQLKQELKRSDEPLQGRLRVFCSVTASYFLLPEVLERFRRRYPQLEIKLETGDPALAVDKILADEADLAIAARPDALPAKLEFASLQLVPLVFIAPRNAPQLNQWFRQGEPDWEQLPVILSEQGLARKRSDQWFRNKGIAPNIYAEVAGNEGIVAMVALGCGVGLVPAAVIDHSPLGDKVRIIDLKPAFKPFDVGIGVLKKRLEEPLIRAFWDTAQNQGSLR</sequence>
<dbReference type="Proteomes" id="UP000595101">
    <property type="component" value="Chromosome"/>
</dbReference>
<keyword evidence="3" id="KW-0238">DNA-binding</keyword>
<reference evidence="6 8" key="1">
    <citation type="submission" date="2020-12" db="EMBL/GenBank/DDBJ databases">
        <title>FDA dAtabase for Regulatory Grade micrObial Sequences (FDA-ARGOS): Supporting development and validation of Infectious Disease Dx tests.</title>
        <authorList>
            <person name="Sproer C."/>
            <person name="Gronow S."/>
            <person name="Severitt S."/>
            <person name="Schroder I."/>
            <person name="Tallon L."/>
            <person name="Sadzewicz L."/>
            <person name="Zhao X."/>
            <person name="Boylan J."/>
            <person name="Ott S."/>
            <person name="Bowen H."/>
            <person name="Vavikolanu K."/>
            <person name="Mehta A."/>
            <person name="Aluvathingal J."/>
            <person name="Nadendla S."/>
            <person name="Lowell S."/>
            <person name="Myers T."/>
            <person name="Yan Y."/>
            <person name="Sichtig H."/>
        </authorList>
    </citation>
    <scope>NUCLEOTIDE SEQUENCE [LARGE SCALE GENOMIC DNA]</scope>
    <source>
        <strain evidence="6 8">FDAARGOS_933</strain>
    </source>
</reference>
<feature type="domain" description="HTH lysR-type" evidence="5">
    <location>
        <begin position="1"/>
        <end position="58"/>
    </location>
</feature>
<dbReference type="InterPro" id="IPR000847">
    <property type="entry name" value="LysR_HTH_N"/>
</dbReference>
<dbReference type="RefSeq" id="WP_005342097.1">
    <property type="nucleotide sequence ID" value="NZ_CAAKNO010000014.1"/>
</dbReference>
<dbReference type="InterPro" id="IPR037404">
    <property type="entry name" value="IlvY_PBP2"/>
</dbReference>
<protein>
    <submittedName>
        <fullName evidence="6">HTH-type transcriptional activator IlvY</fullName>
    </submittedName>
</protein>
<dbReference type="GeneID" id="60787225"/>
<dbReference type="GO" id="GO:0000976">
    <property type="term" value="F:transcription cis-regulatory region binding"/>
    <property type="evidence" value="ECO:0007669"/>
    <property type="project" value="TreeGrafter"/>
</dbReference>
<dbReference type="AlphaFoldDB" id="A0A0T6UG27"/>
<dbReference type="SUPFAM" id="SSF46785">
    <property type="entry name" value="Winged helix' DNA-binding domain"/>
    <property type="match status" value="1"/>
</dbReference>
<dbReference type="InterPro" id="IPR036388">
    <property type="entry name" value="WH-like_DNA-bd_sf"/>
</dbReference>
<dbReference type="EMBL" id="CP136584">
    <property type="protein sequence ID" value="WOE66620.1"/>
    <property type="molecule type" value="Genomic_DNA"/>
</dbReference>
<evidence type="ECO:0000259" key="5">
    <source>
        <dbReference type="PROSITE" id="PS50931"/>
    </source>
</evidence>
<evidence type="ECO:0000313" key="9">
    <source>
        <dbReference type="Proteomes" id="UP001302667"/>
    </source>
</evidence>
<dbReference type="Pfam" id="PF03466">
    <property type="entry name" value="LysR_substrate"/>
    <property type="match status" value="1"/>
</dbReference>
<accession>A0A0T6UG27</accession>
<reference evidence="7 9" key="2">
    <citation type="submission" date="2023-10" db="EMBL/GenBank/DDBJ databases">
        <title>Genome analysis of psychrotrophic aerobic bacterium Aeromonas allosaccharophila BIM B-1809 isolated from infected fish.</title>
        <authorList>
            <person name="Leanovich S.I."/>
            <person name="Sidarenka A.V."/>
            <person name="Akhremchuk A.E."/>
            <person name="Sikolenko M.A."/>
            <person name="Valentovich L.N."/>
        </authorList>
    </citation>
    <scope>NUCLEOTIDE SEQUENCE [LARGE SCALE GENOMIC DNA]</scope>
    <source>
        <strain evidence="7 9">BIM B-1809</strain>
    </source>
</reference>
<dbReference type="PANTHER" id="PTHR30126:SF81">
    <property type="entry name" value="HTH-TYPE TRANSCRIPTIONAL REGULATOR ILVY"/>
    <property type="match status" value="1"/>
</dbReference>
<keyword evidence="9" id="KW-1185">Reference proteome</keyword>
<organism evidence="6 8">
    <name type="scientific">Aeromonas allosaccharophila</name>
    <dbReference type="NCBI Taxonomy" id="656"/>
    <lineage>
        <taxon>Bacteria</taxon>
        <taxon>Pseudomonadati</taxon>
        <taxon>Pseudomonadota</taxon>
        <taxon>Gammaproteobacteria</taxon>
        <taxon>Aeromonadales</taxon>
        <taxon>Aeromonadaceae</taxon>
        <taxon>Aeromonas</taxon>
    </lineage>
</organism>
<dbReference type="FunFam" id="1.10.10.10:FF:000001">
    <property type="entry name" value="LysR family transcriptional regulator"/>
    <property type="match status" value="1"/>
</dbReference>
<gene>
    <name evidence="6" type="primary">ilvY</name>
    <name evidence="6" type="ORF">I6G90_16420</name>
    <name evidence="7" type="ORF">RY972_00365</name>
</gene>
<evidence type="ECO:0000313" key="8">
    <source>
        <dbReference type="Proteomes" id="UP000595101"/>
    </source>
</evidence>
<evidence type="ECO:0000256" key="1">
    <source>
        <dbReference type="ARBA" id="ARBA00009437"/>
    </source>
</evidence>
<dbReference type="KEGG" id="aall:I6G90_16420"/>